<evidence type="ECO:0000256" key="1">
    <source>
        <dbReference type="SAM" id="MobiDB-lite"/>
    </source>
</evidence>
<feature type="compositionally biased region" description="Basic and acidic residues" evidence="1">
    <location>
        <begin position="297"/>
        <end position="320"/>
    </location>
</feature>
<feature type="compositionally biased region" description="Polar residues" evidence="1">
    <location>
        <begin position="256"/>
        <end position="266"/>
    </location>
</feature>
<dbReference type="PANTHER" id="PTHR31286">
    <property type="entry name" value="GLYCINE-RICH CELL WALL STRUCTURAL PROTEIN 1.8-LIKE"/>
    <property type="match status" value="1"/>
</dbReference>
<dbReference type="AlphaFoldDB" id="A0A5J9W3H8"/>
<accession>A0A5J9W3H8</accession>
<protein>
    <recommendedName>
        <fullName evidence="4">CCHC-type domain-containing protein</fullName>
    </recommendedName>
</protein>
<evidence type="ECO:0000313" key="2">
    <source>
        <dbReference type="EMBL" id="TVU42476.1"/>
    </source>
</evidence>
<dbReference type="InterPro" id="IPR040256">
    <property type="entry name" value="At4g02000-like"/>
</dbReference>
<name>A0A5J9W3H8_9POAL</name>
<feature type="compositionally biased region" description="Basic and acidic residues" evidence="1">
    <location>
        <begin position="398"/>
        <end position="417"/>
    </location>
</feature>
<feature type="region of interest" description="Disordered" evidence="1">
    <location>
        <begin position="245"/>
        <end position="325"/>
    </location>
</feature>
<dbReference type="PANTHER" id="PTHR31286:SF180">
    <property type="entry name" value="OS10G0362600 PROTEIN"/>
    <property type="match status" value="1"/>
</dbReference>
<keyword evidence="3" id="KW-1185">Reference proteome</keyword>
<sequence>MAAGSTMADQREKELDELMKGMKLSDAERSGIKLLNRSQRTDDNKKWHAVAKVFTDKHINPEAITQPLGRIWCPSKGLICRELGDNKFLIQFGDPEGKVRGMEDGPWFVGHSHDLIVVVEYDEGKLVEEVEFHHIPIWIRVTKIPMGLMDRDTGVAIGDKIGQCLEVDEASNGPFLRIKVQLDIRVPILRGVMLEVDEKRHGRWCPLEYEFLPEFCHLCGIIGHIDKNCQTGNWRSKERPYNAKLRILPGRRMGTDASSNHSPSSENRWKGNKRRRSDISNWRSRAINKVNVNQGAMEDREKKDSESKSKEKEPEKENELGQKIQQVGENAVHVNSEKHGMHVSGEKALAIVPREEQQKKDNIEGSGKLRTFKRFPRNLDKNISECTTAKATQMKRSRGAEMEKEDAQNRKRQKEDGVEVLQPLVDSGMDVDMTQVQPKSARSKEDSAATSTPLVGAQGEPHQEQ</sequence>
<evidence type="ECO:0008006" key="4">
    <source>
        <dbReference type="Google" id="ProtNLM"/>
    </source>
</evidence>
<dbReference type="OrthoDB" id="685486at2759"/>
<gene>
    <name evidence="2" type="ORF">EJB05_08883</name>
</gene>
<comment type="caution">
    <text evidence="2">The sequence shown here is derived from an EMBL/GenBank/DDBJ whole genome shotgun (WGS) entry which is preliminary data.</text>
</comment>
<dbReference type="Proteomes" id="UP000324897">
    <property type="component" value="Unassembled WGS sequence"/>
</dbReference>
<organism evidence="2 3">
    <name type="scientific">Eragrostis curvula</name>
    <name type="common">weeping love grass</name>
    <dbReference type="NCBI Taxonomy" id="38414"/>
    <lineage>
        <taxon>Eukaryota</taxon>
        <taxon>Viridiplantae</taxon>
        <taxon>Streptophyta</taxon>
        <taxon>Embryophyta</taxon>
        <taxon>Tracheophyta</taxon>
        <taxon>Spermatophyta</taxon>
        <taxon>Magnoliopsida</taxon>
        <taxon>Liliopsida</taxon>
        <taxon>Poales</taxon>
        <taxon>Poaceae</taxon>
        <taxon>PACMAD clade</taxon>
        <taxon>Chloridoideae</taxon>
        <taxon>Eragrostideae</taxon>
        <taxon>Eragrostidinae</taxon>
        <taxon>Eragrostis</taxon>
    </lineage>
</organism>
<dbReference type="Gramene" id="TVU42476">
    <property type="protein sequence ID" value="TVU42476"/>
    <property type="gene ID" value="EJB05_08883"/>
</dbReference>
<feature type="region of interest" description="Disordered" evidence="1">
    <location>
        <begin position="349"/>
        <end position="376"/>
    </location>
</feature>
<evidence type="ECO:0000313" key="3">
    <source>
        <dbReference type="Proteomes" id="UP000324897"/>
    </source>
</evidence>
<reference evidence="2 3" key="1">
    <citation type="journal article" date="2019" name="Sci. Rep.">
        <title>A high-quality genome of Eragrostis curvula grass provides insights into Poaceae evolution and supports new strategies to enhance forage quality.</title>
        <authorList>
            <person name="Carballo J."/>
            <person name="Santos B.A.C.M."/>
            <person name="Zappacosta D."/>
            <person name="Garbus I."/>
            <person name="Selva J.P."/>
            <person name="Gallo C.A."/>
            <person name="Diaz A."/>
            <person name="Albertini E."/>
            <person name="Caccamo M."/>
            <person name="Echenique V."/>
        </authorList>
    </citation>
    <scope>NUCLEOTIDE SEQUENCE [LARGE SCALE GENOMIC DNA]</scope>
    <source>
        <strain evidence="3">cv. Victoria</strain>
        <tissue evidence="2">Leaf</tissue>
    </source>
</reference>
<proteinExistence type="predicted"/>
<dbReference type="EMBL" id="RWGY01000005">
    <property type="protein sequence ID" value="TVU42476.1"/>
    <property type="molecule type" value="Genomic_DNA"/>
</dbReference>
<feature type="compositionally biased region" description="Basic and acidic residues" evidence="1">
    <location>
        <begin position="353"/>
        <end position="363"/>
    </location>
</feature>
<feature type="non-terminal residue" evidence="2">
    <location>
        <position position="1"/>
    </location>
</feature>
<feature type="region of interest" description="Disordered" evidence="1">
    <location>
        <begin position="390"/>
        <end position="465"/>
    </location>
</feature>